<gene>
    <name evidence="5" type="ORF">MIMGU_mgv1a026691mg</name>
</gene>
<evidence type="ECO:0000256" key="3">
    <source>
        <dbReference type="ARBA" id="ARBA00022737"/>
    </source>
</evidence>
<feature type="domain" description="Leucine-rich repeat-containing N-terminal plant-type" evidence="4">
    <location>
        <begin position="16"/>
        <end position="55"/>
    </location>
</feature>
<evidence type="ECO:0000313" key="6">
    <source>
        <dbReference type="Proteomes" id="UP000030748"/>
    </source>
</evidence>
<dbReference type="AlphaFoldDB" id="A0A022RCW1"/>
<dbReference type="STRING" id="4155.A0A022RCW1"/>
<evidence type="ECO:0000256" key="1">
    <source>
        <dbReference type="ARBA" id="ARBA00022614"/>
    </source>
</evidence>
<evidence type="ECO:0000313" key="5">
    <source>
        <dbReference type="EMBL" id="EYU38076.1"/>
    </source>
</evidence>
<name>A0A022RCW1_ERYGU</name>
<dbReference type="Pfam" id="PF00560">
    <property type="entry name" value="LRR_1"/>
    <property type="match status" value="3"/>
</dbReference>
<keyword evidence="6" id="KW-1185">Reference proteome</keyword>
<dbReference type="SUPFAM" id="SSF52058">
    <property type="entry name" value="L domain-like"/>
    <property type="match status" value="1"/>
</dbReference>
<reference evidence="5 6" key="1">
    <citation type="journal article" date="2013" name="Proc. Natl. Acad. Sci. U.S.A.">
        <title>Fine-scale variation in meiotic recombination in Mimulus inferred from population shotgun sequencing.</title>
        <authorList>
            <person name="Hellsten U."/>
            <person name="Wright K.M."/>
            <person name="Jenkins J."/>
            <person name="Shu S."/>
            <person name="Yuan Y."/>
            <person name="Wessler S.R."/>
            <person name="Schmutz J."/>
            <person name="Willis J.H."/>
            <person name="Rokhsar D.S."/>
        </authorList>
    </citation>
    <scope>NUCLEOTIDE SEQUENCE [LARGE SCALE GENOMIC DNA]</scope>
    <source>
        <strain evidence="6">cv. DUN x IM62</strain>
    </source>
</reference>
<feature type="non-terminal residue" evidence="5">
    <location>
        <position position="202"/>
    </location>
</feature>
<dbReference type="Proteomes" id="UP000030748">
    <property type="component" value="Unassembled WGS sequence"/>
</dbReference>
<accession>A0A022RCW1</accession>
<evidence type="ECO:0000256" key="2">
    <source>
        <dbReference type="ARBA" id="ARBA00022729"/>
    </source>
</evidence>
<dbReference type="Pfam" id="PF08263">
    <property type="entry name" value="LRRNT_2"/>
    <property type="match status" value="1"/>
</dbReference>
<keyword evidence="3" id="KW-0677">Repeat</keyword>
<dbReference type="InterPro" id="IPR001611">
    <property type="entry name" value="Leu-rich_rpt"/>
</dbReference>
<protein>
    <recommendedName>
        <fullName evidence="4">Leucine-rich repeat-containing N-terminal plant-type domain-containing protein</fullName>
    </recommendedName>
</protein>
<proteinExistence type="predicted"/>
<organism evidence="5 6">
    <name type="scientific">Erythranthe guttata</name>
    <name type="common">Yellow monkey flower</name>
    <name type="synonym">Mimulus guttatus</name>
    <dbReference type="NCBI Taxonomy" id="4155"/>
    <lineage>
        <taxon>Eukaryota</taxon>
        <taxon>Viridiplantae</taxon>
        <taxon>Streptophyta</taxon>
        <taxon>Embryophyta</taxon>
        <taxon>Tracheophyta</taxon>
        <taxon>Spermatophyta</taxon>
        <taxon>Magnoliopsida</taxon>
        <taxon>eudicotyledons</taxon>
        <taxon>Gunneridae</taxon>
        <taxon>Pentapetalae</taxon>
        <taxon>asterids</taxon>
        <taxon>lamiids</taxon>
        <taxon>Lamiales</taxon>
        <taxon>Phrymaceae</taxon>
        <taxon>Erythranthe</taxon>
    </lineage>
</organism>
<dbReference type="InterPro" id="IPR053211">
    <property type="entry name" value="DNA_repair-toleration"/>
</dbReference>
<keyword evidence="2" id="KW-0732">Signal</keyword>
<dbReference type="InterPro" id="IPR032675">
    <property type="entry name" value="LRR_dom_sf"/>
</dbReference>
<sequence length="202" mass="21979">MGNTTLAKSKPGNTINNDRSSLLTLKSHITSDPYNSLKYNSTTKTSVCSWIGVSCGQSNRVTELDLSDMGLSGTIPPEIGNLSFLVNLKMMNNLFHGPIPLSLFNGMPLLEIVWLTNNSLSGSLPTDMCGTRPYDGNNVGSRLKEFDVSYNNFSGEIPTSLEQCSMVEVLSLYKNGFVGNLPTGIGNMTRLQRLDLGFNNLT</sequence>
<evidence type="ECO:0000259" key="4">
    <source>
        <dbReference type="Pfam" id="PF08263"/>
    </source>
</evidence>
<dbReference type="PANTHER" id="PTHR48060:SF21">
    <property type="entry name" value="L DOMAIN-LIKE PROTEIN"/>
    <property type="match status" value="1"/>
</dbReference>
<dbReference type="PANTHER" id="PTHR48060">
    <property type="entry name" value="DNA DAMAGE-REPAIR/TOLERATION PROTEIN DRT100"/>
    <property type="match status" value="1"/>
</dbReference>
<keyword evidence="1" id="KW-0433">Leucine-rich repeat</keyword>
<dbReference type="Gene3D" id="3.80.10.10">
    <property type="entry name" value="Ribonuclease Inhibitor"/>
    <property type="match status" value="2"/>
</dbReference>
<dbReference type="InterPro" id="IPR013210">
    <property type="entry name" value="LRR_N_plant-typ"/>
</dbReference>
<dbReference type="EMBL" id="KI630509">
    <property type="protein sequence ID" value="EYU38076.1"/>
    <property type="molecule type" value="Genomic_DNA"/>
</dbReference>